<accession>A0A5B8G0G4</accession>
<keyword evidence="3" id="KW-1185">Reference proteome</keyword>
<dbReference type="OrthoDB" id="7879661at2"/>
<dbReference type="EMBL" id="CP040818">
    <property type="protein sequence ID" value="QDL92532.1"/>
    <property type="molecule type" value="Genomic_DNA"/>
</dbReference>
<dbReference type="Proteomes" id="UP000305888">
    <property type="component" value="Chromosome"/>
</dbReference>
<name>A0A5B8G0G4_9RHOB</name>
<protein>
    <submittedName>
        <fullName evidence="2">Uncharacterized protein</fullName>
    </submittedName>
</protein>
<sequence>MSIAATTYDKHEAQILMIADGASHQEAARATGGATSISGWLSKRAITTAALRAVGPDPDRLRALCDRDVIKRPSEPGTVHKAKPKLKPDPKQFLDRRSQKALEELRRGALPLTVARMVGLDLARVTELRAAWQRGEYRNV</sequence>
<organism evidence="2 3">
    <name type="scientific">Paroceanicella profunda</name>
    <dbReference type="NCBI Taxonomy" id="2579971"/>
    <lineage>
        <taxon>Bacteria</taxon>
        <taxon>Pseudomonadati</taxon>
        <taxon>Pseudomonadota</taxon>
        <taxon>Alphaproteobacteria</taxon>
        <taxon>Rhodobacterales</taxon>
        <taxon>Paracoccaceae</taxon>
        <taxon>Paroceanicella</taxon>
    </lineage>
</organism>
<gene>
    <name evidence="2" type="ORF">FDP22_12525</name>
</gene>
<reference evidence="2 3" key="1">
    <citation type="submission" date="2019-06" db="EMBL/GenBank/DDBJ databases">
        <title>Genome sequence of Rhodobacteraceae bacterium D4M1.</title>
        <authorList>
            <person name="Cao J."/>
        </authorList>
    </citation>
    <scope>NUCLEOTIDE SEQUENCE [LARGE SCALE GENOMIC DNA]</scope>
    <source>
        <strain evidence="2 3">D4M1</strain>
    </source>
</reference>
<dbReference type="AlphaFoldDB" id="A0A5B8G0G4"/>
<proteinExistence type="predicted"/>
<dbReference type="RefSeq" id="WP_138579592.1">
    <property type="nucleotide sequence ID" value="NZ_CP040818.1"/>
</dbReference>
<evidence type="ECO:0000313" key="3">
    <source>
        <dbReference type="Proteomes" id="UP000305888"/>
    </source>
</evidence>
<dbReference type="KEGG" id="ppru:FDP22_12525"/>
<evidence type="ECO:0000256" key="1">
    <source>
        <dbReference type="SAM" id="MobiDB-lite"/>
    </source>
</evidence>
<feature type="region of interest" description="Disordered" evidence="1">
    <location>
        <begin position="72"/>
        <end position="91"/>
    </location>
</feature>
<evidence type="ECO:0000313" key="2">
    <source>
        <dbReference type="EMBL" id="QDL92532.1"/>
    </source>
</evidence>